<keyword evidence="3" id="KW-1185">Reference proteome</keyword>
<dbReference type="OrthoDB" id="135224at2"/>
<dbReference type="InterPro" id="IPR027417">
    <property type="entry name" value="P-loop_NTPase"/>
</dbReference>
<dbReference type="PANTHER" id="PTHR47691:SF3">
    <property type="entry name" value="HTH-TYPE TRANSCRIPTIONAL REGULATOR RV0890C-RELATED"/>
    <property type="match status" value="1"/>
</dbReference>
<dbReference type="InterPro" id="IPR024983">
    <property type="entry name" value="CHAT_dom"/>
</dbReference>
<dbReference type="GO" id="GO:0016887">
    <property type="term" value="F:ATP hydrolysis activity"/>
    <property type="evidence" value="ECO:0007669"/>
    <property type="project" value="InterPro"/>
</dbReference>
<dbReference type="SMART" id="SM00382">
    <property type="entry name" value="AAA"/>
    <property type="match status" value="1"/>
</dbReference>
<dbReference type="PANTHER" id="PTHR47691">
    <property type="entry name" value="REGULATOR-RELATED"/>
    <property type="match status" value="1"/>
</dbReference>
<dbReference type="Gene3D" id="1.25.40.10">
    <property type="entry name" value="Tetratricopeptide repeat domain"/>
    <property type="match status" value="3"/>
</dbReference>
<dbReference type="InterPro" id="IPR003593">
    <property type="entry name" value="AAA+_ATPase"/>
</dbReference>
<dbReference type="Pfam" id="PF13401">
    <property type="entry name" value="AAA_22"/>
    <property type="match status" value="1"/>
</dbReference>
<dbReference type="InterPro" id="IPR049945">
    <property type="entry name" value="AAA_22"/>
</dbReference>
<accession>A0A5A5T8T5</accession>
<dbReference type="Proteomes" id="UP000322530">
    <property type="component" value="Unassembled WGS sequence"/>
</dbReference>
<dbReference type="SUPFAM" id="SSF52540">
    <property type="entry name" value="P-loop containing nucleoside triphosphate hydrolases"/>
    <property type="match status" value="1"/>
</dbReference>
<dbReference type="InterPro" id="IPR011990">
    <property type="entry name" value="TPR-like_helical_dom_sf"/>
</dbReference>
<reference evidence="2 3" key="1">
    <citation type="submission" date="2019-01" db="EMBL/GenBank/DDBJ databases">
        <title>Draft genome sequence of Dictyobacter sp. Uno17.</title>
        <authorList>
            <person name="Wang C.M."/>
            <person name="Zheng Y."/>
            <person name="Sakai Y."/>
            <person name="Abe K."/>
            <person name="Yokota A."/>
            <person name="Yabe S."/>
        </authorList>
    </citation>
    <scope>NUCLEOTIDE SEQUENCE [LARGE SCALE GENOMIC DNA]</scope>
    <source>
        <strain evidence="2 3">Uno17</strain>
    </source>
</reference>
<organism evidence="2 3">
    <name type="scientific">Dictyobacter arantiisoli</name>
    <dbReference type="NCBI Taxonomy" id="2014874"/>
    <lineage>
        <taxon>Bacteria</taxon>
        <taxon>Bacillati</taxon>
        <taxon>Chloroflexota</taxon>
        <taxon>Ktedonobacteria</taxon>
        <taxon>Ktedonobacterales</taxon>
        <taxon>Dictyobacteraceae</taxon>
        <taxon>Dictyobacter</taxon>
    </lineage>
</organism>
<dbReference type="Gene3D" id="3.40.50.300">
    <property type="entry name" value="P-loop containing nucleotide triphosphate hydrolases"/>
    <property type="match status" value="1"/>
</dbReference>
<dbReference type="InterPro" id="IPR019734">
    <property type="entry name" value="TPR_rpt"/>
</dbReference>
<protein>
    <recommendedName>
        <fullName evidence="1">AAA+ ATPase domain-containing protein</fullName>
    </recommendedName>
</protein>
<evidence type="ECO:0000313" key="2">
    <source>
        <dbReference type="EMBL" id="GCF07675.1"/>
    </source>
</evidence>
<feature type="domain" description="AAA+ ATPase" evidence="1">
    <location>
        <begin position="484"/>
        <end position="637"/>
    </location>
</feature>
<dbReference type="Pfam" id="PF12770">
    <property type="entry name" value="CHAT"/>
    <property type="match status" value="1"/>
</dbReference>
<sequence>MGETLSLLFRTHEDNSYEVQIRESWSGHTVRGTFVPPYTPKQTNVLQKKLNSLQTSDDDLRQIGRRLFDAVAVAEPVREQWPLSVPAESSVQSVFQNVILRTLKRRGTVALTLIFTPGCDEFIRYPWELLHNGNYFLIAAGVFTLSRSLLRPDAPGGCELPVHPPFRILYISASPADFAPLETERSFQAMQEALAPLIDTGQVFLDRLEPPTFGQFVRYFNSYGGTATFDDSDTTLPCYVVHFDGHGSYGKLCPQDDCETINNPEARKCSVCGTTLSRIQPQTYLSFCNEEGNNSFISTQALRGILVSSDVRMAVFSACETATVSDERHDPDALEATQQLTAVDATLATSLVTAQVPAVVAMPFSLQDDLSPTFMYHFYEALADGRTIEEALSRARQALSSMQQRSWFIPVLYRHVVEGEEAPVALLIKADAHDSHAHPLLHLGPAPSFVGREQELHDLEQLLIAATTSLPASNGRNKKGGRPGYRHIALTGAPGIGKSALALEAIRLNRDKFMGGIIGISLEDGKSLHDALLEIVHALPVPTRNTATMDTEQLIRLVHGTLRSLSNRELQCMLLLDSFEEVKERSELDAWLRFLDLLPSEVVVLVTSHSNPENMLVLEGISSRWYEYRVIKMTNQDLLTLFIDLAESSGLYHRIRLQDHQQQEILREICTLLDGYPLGAELIFGTARSIGGQVFTPEAATRSLEEVRDELYDTPLAGIYAVLEVSYQRLSPPARLLVSYLAAFRLPFNREQIAMLISPDTLVASHEPTLSLDAHAFTPHETLASDLLRRWHAARDELVQASFLTFDGHFYSIHSQIRHFALSRLPLEERRRVHRVVAAYYYCLAQPDADEWLEAFTHLEAAGEVQDFREAVRIILRAADTMEGAGHYQSLQGLLRRAIGYATRLGDHTELRQLQYRLGRLLRQLGHYAEAGACLRSSLLLHQQYPEEGMYIGLVLCELALLFYDEGDFSQARLHIQRVEEYSKETRNAQVCYILGMIHYGQAHYSEALMQFEEAMTAFSQEGDIPGRARATHQRANVELCLGHYSRALRDCEEAFRLFHELKRPTDQAWVQLTKCSLQVQQGKLGQAEKAGLELLTRFRDYQLPRGVAVVLRLLGDIAARKQDTIHAHTYYNEAQTLLTPLGCRIDQALTCNANGKLSLAEGTYLDAREYYEQAQSIAEICDTQHINAMACYGLAEVARNMRQCEDARCYYLEADHILQELHIDRGRRQILYGLGLLYEAEQKYATALSAWLQAQAFAEDGEAPTQEQLQERITTLNMQHDLGVEQSQLHRHSRSS</sequence>
<dbReference type="RefSeq" id="WP_149400688.1">
    <property type="nucleotide sequence ID" value="NZ_BIXY01000013.1"/>
</dbReference>
<proteinExistence type="predicted"/>
<dbReference type="EMBL" id="BIXY01000013">
    <property type="protein sequence ID" value="GCF07675.1"/>
    <property type="molecule type" value="Genomic_DNA"/>
</dbReference>
<evidence type="ECO:0000313" key="3">
    <source>
        <dbReference type="Proteomes" id="UP000322530"/>
    </source>
</evidence>
<dbReference type="SMART" id="SM00028">
    <property type="entry name" value="TPR"/>
    <property type="match status" value="7"/>
</dbReference>
<dbReference type="SUPFAM" id="SSF48452">
    <property type="entry name" value="TPR-like"/>
    <property type="match status" value="2"/>
</dbReference>
<gene>
    <name evidence="2" type="ORF">KDI_12390</name>
</gene>
<name>A0A5A5T8T5_9CHLR</name>
<comment type="caution">
    <text evidence="2">The sequence shown here is derived from an EMBL/GenBank/DDBJ whole genome shotgun (WGS) entry which is preliminary data.</text>
</comment>
<evidence type="ECO:0000259" key="1">
    <source>
        <dbReference type="SMART" id="SM00382"/>
    </source>
</evidence>